<accession>A0ABT1XN68</accession>
<feature type="transmembrane region" description="Helical" evidence="7">
    <location>
        <begin position="76"/>
        <end position="96"/>
    </location>
</feature>
<evidence type="ECO:0000256" key="6">
    <source>
        <dbReference type="SAM" id="MobiDB-lite"/>
    </source>
</evidence>
<comment type="caution">
    <text evidence="8">The sequence shown here is derived from an EMBL/GenBank/DDBJ whole genome shotgun (WGS) entry which is preliminary data.</text>
</comment>
<evidence type="ECO:0000256" key="4">
    <source>
        <dbReference type="ARBA" id="ARBA00022989"/>
    </source>
</evidence>
<evidence type="ECO:0000256" key="2">
    <source>
        <dbReference type="ARBA" id="ARBA00007802"/>
    </source>
</evidence>
<evidence type="ECO:0000313" key="9">
    <source>
        <dbReference type="Proteomes" id="UP001206067"/>
    </source>
</evidence>
<feature type="transmembrane region" description="Helical" evidence="7">
    <location>
        <begin position="173"/>
        <end position="190"/>
    </location>
</feature>
<dbReference type="Pfam" id="PF04610">
    <property type="entry name" value="TrbL"/>
    <property type="match status" value="1"/>
</dbReference>
<evidence type="ECO:0000256" key="1">
    <source>
        <dbReference type="ARBA" id="ARBA00004141"/>
    </source>
</evidence>
<keyword evidence="4 7" id="KW-1133">Transmembrane helix</keyword>
<feature type="transmembrane region" description="Helical" evidence="7">
    <location>
        <begin position="197"/>
        <end position="215"/>
    </location>
</feature>
<name>A0ABT1XN68_9SPHN</name>
<dbReference type="RefSeq" id="WP_257594863.1">
    <property type="nucleotide sequence ID" value="NZ_JANKHH010000003.1"/>
</dbReference>
<organism evidence="8 9">
    <name type="scientific">Parerythrobacter lacustris</name>
    <dbReference type="NCBI Taxonomy" id="2969984"/>
    <lineage>
        <taxon>Bacteria</taxon>
        <taxon>Pseudomonadati</taxon>
        <taxon>Pseudomonadota</taxon>
        <taxon>Alphaproteobacteria</taxon>
        <taxon>Sphingomonadales</taxon>
        <taxon>Erythrobacteraceae</taxon>
        <taxon>Parerythrobacter</taxon>
    </lineage>
</organism>
<protein>
    <submittedName>
        <fullName evidence="8">Type IV secretion system protein</fullName>
    </submittedName>
</protein>
<sequence length="414" mass="42385">MNPACEQAKAEVGNGVAAALRAVDCAANEVTAATFGQLFAPGGALGPVLTILLILYVAFFGFALMLGRTNISVRSLMPRMVTLGLVLTFATSWAAFQGVVWNLALYAPDWIATTLSGNQGSATVVFADKLDVVFAAIEQATQDPQAAQQAVDAAGQPVAPAPPAEISAFSPKGILMMGAMILLLGTVGVLVTARIGLAVLVALGPIFVVLALFPATRGLFTGWLKGVVMLALTPLFAVLAGGIMLEISVPILAGLNATPGEVALRPAIAFFVLAFVFMALMIMMVKVTATMVSGWRVFGLVSERGASEGALPQTAPAASPQQAQVVQSTAQAAGMSNPPRRIAVSGVAAAMPANDASGSDPATHRTTRVFATTSTSGEARPAGTAASPSRAQGIGNRFRPAHTGALARSSEKMK</sequence>
<evidence type="ECO:0000256" key="5">
    <source>
        <dbReference type="ARBA" id="ARBA00023136"/>
    </source>
</evidence>
<evidence type="ECO:0000256" key="3">
    <source>
        <dbReference type="ARBA" id="ARBA00022692"/>
    </source>
</evidence>
<keyword evidence="9" id="KW-1185">Reference proteome</keyword>
<proteinExistence type="inferred from homology"/>
<evidence type="ECO:0000256" key="7">
    <source>
        <dbReference type="SAM" id="Phobius"/>
    </source>
</evidence>
<keyword evidence="5 7" id="KW-0472">Membrane</keyword>
<comment type="similarity">
    <text evidence="2">Belongs to the TrbL/VirB6 family.</text>
</comment>
<reference evidence="8 9" key="1">
    <citation type="submission" date="2022-08" db="EMBL/GenBank/DDBJ databases">
        <title>Polyphasic taxonomy analysis of Qipengyuania sp.RS5-5.</title>
        <authorList>
            <person name="Xamxidin M."/>
            <person name="Wu M."/>
        </authorList>
    </citation>
    <scope>NUCLEOTIDE SEQUENCE [LARGE SCALE GENOMIC DNA]</scope>
    <source>
        <strain evidence="8 9">RS5-5</strain>
    </source>
</reference>
<feature type="transmembrane region" description="Helical" evidence="7">
    <location>
        <begin position="44"/>
        <end position="64"/>
    </location>
</feature>
<gene>
    <name evidence="8" type="ORF">NSO95_03975</name>
</gene>
<feature type="transmembrane region" description="Helical" evidence="7">
    <location>
        <begin position="227"/>
        <end position="255"/>
    </location>
</feature>
<keyword evidence="3 7" id="KW-0812">Transmembrane</keyword>
<dbReference type="Proteomes" id="UP001206067">
    <property type="component" value="Unassembled WGS sequence"/>
</dbReference>
<dbReference type="EMBL" id="JANKHH010000003">
    <property type="protein sequence ID" value="MCR2833093.1"/>
    <property type="molecule type" value="Genomic_DNA"/>
</dbReference>
<comment type="subcellular location">
    <subcellularLocation>
        <location evidence="1">Membrane</location>
        <topology evidence="1">Multi-pass membrane protein</topology>
    </subcellularLocation>
</comment>
<dbReference type="InterPro" id="IPR007688">
    <property type="entry name" value="Conjugal_tfr_TrbL/VirB6"/>
</dbReference>
<evidence type="ECO:0000313" key="8">
    <source>
        <dbReference type="EMBL" id="MCR2833093.1"/>
    </source>
</evidence>
<feature type="region of interest" description="Disordered" evidence="6">
    <location>
        <begin position="372"/>
        <end position="414"/>
    </location>
</feature>
<feature type="transmembrane region" description="Helical" evidence="7">
    <location>
        <begin position="267"/>
        <end position="285"/>
    </location>
</feature>